<feature type="compositionally biased region" description="Basic and acidic residues" evidence="1">
    <location>
        <begin position="55"/>
        <end position="79"/>
    </location>
</feature>
<feature type="region of interest" description="Disordered" evidence="1">
    <location>
        <begin position="580"/>
        <end position="649"/>
    </location>
</feature>
<evidence type="ECO:0000259" key="2">
    <source>
        <dbReference type="Pfam" id="PF13846"/>
    </source>
</evidence>
<dbReference type="Proteomes" id="UP001474421">
    <property type="component" value="Unassembled WGS sequence"/>
</dbReference>
<accession>A0AAW1BKI2</accession>
<reference evidence="4 5" key="1">
    <citation type="journal article" date="2024" name="Proc. Natl. Acad. Sci. U.S.A.">
        <title>The genetic regulatory architecture and epigenomic basis for age-related changes in rattlesnake venom.</title>
        <authorList>
            <person name="Hogan M.P."/>
            <person name="Holding M.L."/>
            <person name="Nystrom G.S."/>
            <person name="Colston T.J."/>
            <person name="Bartlett D.A."/>
            <person name="Mason A.J."/>
            <person name="Ellsworth S.A."/>
            <person name="Rautsaw R.M."/>
            <person name="Lawrence K.C."/>
            <person name="Strickland J.L."/>
            <person name="He B."/>
            <person name="Fraser P."/>
            <person name="Margres M.J."/>
            <person name="Gilbert D.M."/>
            <person name="Gibbs H.L."/>
            <person name="Parkinson C.L."/>
            <person name="Rokyta D.R."/>
        </authorList>
    </citation>
    <scope>NUCLEOTIDE SEQUENCE [LARGE SCALE GENOMIC DNA]</scope>
    <source>
        <strain evidence="4">DRR0105</strain>
    </source>
</reference>
<organism evidence="4 5">
    <name type="scientific">Crotalus adamanteus</name>
    <name type="common">Eastern diamondback rattlesnake</name>
    <dbReference type="NCBI Taxonomy" id="8729"/>
    <lineage>
        <taxon>Eukaryota</taxon>
        <taxon>Metazoa</taxon>
        <taxon>Chordata</taxon>
        <taxon>Craniata</taxon>
        <taxon>Vertebrata</taxon>
        <taxon>Euteleostomi</taxon>
        <taxon>Lepidosauria</taxon>
        <taxon>Squamata</taxon>
        <taxon>Bifurcata</taxon>
        <taxon>Unidentata</taxon>
        <taxon>Episquamata</taxon>
        <taxon>Toxicofera</taxon>
        <taxon>Serpentes</taxon>
        <taxon>Colubroidea</taxon>
        <taxon>Viperidae</taxon>
        <taxon>Crotalinae</taxon>
        <taxon>Crotalus</taxon>
    </lineage>
</organism>
<feature type="compositionally biased region" description="Acidic residues" evidence="1">
    <location>
        <begin position="271"/>
        <end position="295"/>
    </location>
</feature>
<feature type="region of interest" description="Disordered" evidence="1">
    <location>
        <begin position="42"/>
        <end position="161"/>
    </location>
</feature>
<dbReference type="PANTHER" id="PTHR14689">
    <property type="entry name" value="PHORBOL-ESTER_DAG-TYPE DOMAIN-CONTAINING PROTEIN"/>
    <property type="match status" value="1"/>
</dbReference>
<feature type="domain" description="Coiled-coil" evidence="2">
    <location>
        <begin position="94"/>
        <end position="211"/>
    </location>
</feature>
<evidence type="ECO:0000313" key="5">
    <source>
        <dbReference type="Proteomes" id="UP001474421"/>
    </source>
</evidence>
<feature type="compositionally biased region" description="Low complexity" evidence="1">
    <location>
        <begin position="588"/>
        <end position="598"/>
    </location>
</feature>
<dbReference type="Pfam" id="PF13846">
    <property type="entry name" value="DUF4196"/>
    <property type="match status" value="1"/>
</dbReference>
<sequence>MRSETCVRQSFPGSAFGESDFKNQFDLGVKAPARNQEKKILMETNPLRKGYKTRSMTEESVAKSHVDCRRTKRYIFPEHQDDDNEITSSSLSTSSSSSSEEEENPKSSLKEDVDGKEEETSILSKRNSEAGSDADFQKGGSEVSSEDLEEGNISFGKRKRPWAAMIYDSDQSSDSDVPRKVIAKGRNLISKDDLSVDGESPTTPAEKAANKKREIHIKLQKLSFPQSRKSGKVNQLDEGSVDDDLVQHDAHSPFTEEDDVSNKDSMKVFISDDEEEEEEEEKEEEREWGNFEEEEPQHQNRQHCRASNLLEKHVPFVPLVDHYLHFQRVIKAFLINATDDTFLSSLYEGKRQNRFAQDLRTSLYYLDHHFIQPRLESLVSGCCWKERYKTRVDGYSDVRIISEPSERRICQACELDRDCNFIVVFSGKQYIPKTLTVDDFLSHNTQRLKVDVVCQKRTQVYHDLKHYKYKLYQKCCSAIKEEYRQDEPAKELVKRVFSQLNEDNWICKEYSVLDRYLDKVAEFHKFYEDFKRNILSFVLGAVTFRSGRPRKRKLPCNDAAPALGVSLPFVSRMGTFWPQRLKPETGAKGKAGPAAGLQGRRRGGGVEPTTAWELVPKKKKKKKKNPERKRERSARDLRSGRDETSLGRSAREAESWQFVSFRIAFGNRFPDAEGALFSPSSFGRGGREEKQAGGSWTRIGGVRTTDGVEKRWRERAEQFNPWSVSPPLFPPPSDLRIPRATFLPPRVLLLLAFFFFRALPFFGDAAARPLAASLLHSWGYGDPGYYDPH</sequence>
<feature type="compositionally biased region" description="Basic residues" evidence="1">
    <location>
        <begin position="617"/>
        <end position="627"/>
    </location>
</feature>
<feature type="compositionally biased region" description="Basic and acidic residues" evidence="1">
    <location>
        <begin position="104"/>
        <end position="113"/>
    </location>
</feature>
<feature type="domain" description="DUF4211" evidence="3">
    <location>
        <begin position="269"/>
        <end position="435"/>
    </location>
</feature>
<dbReference type="PANTHER" id="PTHR14689:SF0">
    <property type="entry name" value="COILED-COIL DOMAIN-CONTAINING PROTEIN 82"/>
    <property type="match status" value="1"/>
</dbReference>
<feature type="region of interest" description="Disordered" evidence="1">
    <location>
        <begin position="270"/>
        <end position="302"/>
    </location>
</feature>
<keyword evidence="5" id="KW-1185">Reference proteome</keyword>
<evidence type="ECO:0000259" key="3">
    <source>
        <dbReference type="Pfam" id="PF13926"/>
    </source>
</evidence>
<dbReference type="Pfam" id="PF13926">
    <property type="entry name" value="DUF4211"/>
    <property type="match status" value="1"/>
</dbReference>
<dbReference type="InterPro" id="IPR025244">
    <property type="entry name" value="CCDC82"/>
</dbReference>
<proteinExistence type="predicted"/>
<dbReference type="EMBL" id="JAOTOJ010000004">
    <property type="protein sequence ID" value="KAK9402488.1"/>
    <property type="molecule type" value="Genomic_DNA"/>
</dbReference>
<dbReference type="GO" id="GO:0005634">
    <property type="term" value="C:nucleus"/>
    <property type="evidence" value="ECO:0007669"/>
    <property type="project" value="TreeGrafter"/>
</dbReference>
<evidence type="ECO:0000256" key="1">
    <source>
        <dbReference type="SAM" id="MobiDB-lite"/>
    </source>
</evidence>
<comment type="caution">
    <text evidence="4">The sequence shown here is derived from an EMBL/GenBank/DDBJ whole genome shotgun (WGS) entry which is preliminary data.</text>
</comment>
<gene>
    <name evidence="4" type="ORF">NXF25_010844</name>
</gene>
<feature type="compositionally biased region" description="Low complexity" evidence="1">
    <location>
        <begin position="86"/>
        <end position="98"/>
    </location>
</feature>
<dbReference type="AlphaFoldDB" id="A0AAW1BKI2"/>
<name>A0AAW1BKI2_CROAD</name>
<feature type="region of interest" description="Disordered" evidence="1">
    <location>
        <begin position="190"/>
        <end position="241"/>
    </location>
</feature>
<evidence type="ECO:0000313" key="4">
    <source>
        <dbReference type="EMBL" id="KAK9402488.1"/>
    </source>
</evidence>
<protein>
    <submittedName>
        <fullName evidence="4">Coiled-coil domain-containing protein 82</fullName>
    </submittedName>
</protein>
<dbReference type="InterPro" id="IPR025451">
    <property type="entry name" value="DUF4211"/>
</dbReference>
<feature type="compositionally biased region" description="Basic and acidic residues" evidence="1">
    <location>
        <begin position="628"/>
        <end position="649"/>
    </location>
</feature>